<accession>A0A0S7YJC4</accession>
<sequence length="146" mass="16508">MAPDQKLREPQRVVAHFKDGRIIKGYTHDFIPPLKNFSIQSGERSDDIMEIRTTELKALFFVKSFEGNKQYVAKNTFDDAYMLDRQGLKVKVTFSDGEIMRGTTPDPGSIFRGFFVIPVDPKANNDKVYVEADSTVQIQIGSKAVT</sequence>
<evidence type="ECO:0000313" key="1">
    <source>
        <dbReference type="EMBL" id="KPJ74377.1"/>
    </source>
</evidence>
<dbReference type="Proteomes" id="UP000051012">
    <property type="component" value="Unassembled WGS sequence"/>
</dbReference>
<proteinExistence type="predicted"/>
<name>A0A0S7YJC4_UNCT6</name>
<dbReference type="InterPro" id="IPR054251">
    <property type="entry name" value="DUF6982"/>
</dbReference>
<organism evidence="1 2">
    <name type="scientific">candidate division TA06 bacterium DG_78</name>
    <dbReference type="NCBI Taxonomy" id="1703772"/>
    <lineage>
        <taxon>Bacteria</taxon>
        <taxon>Bacteria division TA06</taxon>
    </lineage>
</organism>
<evidence type="ECO:0000313" key="2">
    <source>
        <dbReference type="Proteomes" id="UP000051012"/>
    </source>
</evidence>
<dbReference type="AlphaFoldDB" id="A0A0S7YJC4"/>
<protein>
    <submittedName>
        <fullName evidence="1">Uncharacterized protein</fullName>
    </submittedName>
</protein>
<reference evidence="1 2" key="1">
    <citation type="journal article" date="2015" name="Microbiome">
        <title>Genomic resolution of linkages in carbon, nitrogen, and sulfur cycling among widespread estuary sediment bacteria.</title>
        <authorList>
            <person name="Baker B.J."/>
            <person name="Lazar C.S."/>
            <person name="Teske A.P."/>
            <person name="Dick G.J."/>
        </authorList>
    </citation>
    <scope>NUCLEOTIDE SEQUENCE [LARGE SCALE GENOMIC DNA]</scope>
    <source>
        <strain evidence="1">DG_78</strain>
    </source>
</reference>
<dbReference type="EMBL" id="LJNI01000006">
    <property type="protein sequence ID" value="KPJ74377.1"/>
    <property type="molecule type" value="Genomic_DNA"/>
</dbReference>
<comment type="caution">
    <text evidence="1">The sequence shown here is derived from an EMBL/GenBank/DDBJ whole genome shotgun (WGS) entry which is preliminary data.</text>
</comment>
<gene>
    <name evidence="1" type="ORF">AMJ52_00865</name>
</gene>
<dbReference type="Pfam" id="PF22478">
    <property type="entry name" value="DUF6982"/>
    <property type="match status" value="1"/>
</dbReference>